<dbReference type="EMBL" id="AP014940">
    <property type="protein sequence ID" value="BAV96659.1"/>
    <property type="molecule type" value="Genomic_DNA"/>
</dbReference>
<evidence type="ECO:0000256" key="3">
    <source>
        <dbReference type="PIRNR" id="PIRNR001365"/>
    </source>
</evidence>
<feature type="active site" description="Schiff-base intermediate with substrate" evidence="4">
    <location>
        <position position="167"/>
    </location>
</feature>
<dbReference type="Pfam" id="PF00701">
    <property type="entry name" value="DHDPS"/>
    <property type="match status" value="1"/>
</dbReference>
<dbReference type="AlphaFoldDB" id="A0AAU9ADN6"/>
<feature type="active site" description="Proton donor/acceptor" evidence="4">
    <location>
        <position position="138"/>
    </location>
</feature>
<dbReference type="PANTHER" id="PTHR12128">
    <property type="entry name" value="DIHYDRODIPICOLINATE SYNTHASE"/>
    <property type="match status" value="1"/>
</dbReference>
<dbReference type="Proteomes" id="UP000218824">
    <property type="component" value="Chromosome"/>
</dbReference>
<organism evidence="6 7">
    <name type="scientific">Lysobacter enzymogenes</name>
    <dbReference type="NCBI Taxonomy" id="69"/>
    <lineage>
        <taxon>Bacteria</taxon>
        <taxon>Pseudomonadati</taxon>
        <taxon>Pseudomonadota</taxon>
        <taxon>Gammaproteobacteria</taxon>
        <taxon>Lysobacterales</taxon>
        <taxon>Lysobacteraceae</taxon>
        <taxon>Lysobacter</taxon>
    </lineage>
</organism>
<evidence type="ECO:0000313" key="6">
    <source>
        <dbReference type="EMBL" id="BAV96659.1"/>
    </source>
</evidence>
<evidence type="ECO:0000256" key="1">
    <source>
        <dbReference type="ARBA" id="ARBA00007592"/>
    </source>
</evidence>
<sequence length="303" mass="31927">MQSIDLHGIVAYPITPFHDSDGSVDDEMLVRLIDRLIDSGVHAIAPLGSTGESAYLSESEWRHVVETSVGRVAGRVPVIVGISELTTAAAARRAVYAEQAGADAIMVLPTSYWKLGEEEVFQHYARIAAATGLPIMAYNNPATSGIDMSPELMIRMTREIDNVCMIKESSGDIQRMHRIHELSGGTVPFFNGSNPLALEAFAAGASGWCTAAACLIPEQTLSLYAAAQAGDMAAARATFYRQLPLLQFILKGGLPKTVKAGLRLSGLEVGAPRHPVLPLDAAGCAALAAILSAVTGEDASLAA</sequence>
<dbReference type="PANTHER" id="PTHR12128:SF66">
    <property type="entry name" value="4-HYDROXY-2-OXOGLUTARATE ALDOLASE, MITOCHONDRIAL"/>
    <property type="match status" value="1"/>
</dbReference>
<name>A0AAU9ADN6_LYSEN</name>
<dbReference type="SMART" id="SM01130">
    <property type="entry name" value="DHDPS"/>
    <property type="match status" value="1"/>
</dbReference>
<gene>
    <name evidence="6" type="ORF">LEN_1172</name>
</gene>
<feature type="binding site" evidence="5">
    <location>
        <position position="50"/>
    </location>
    <ligand>
        <name>pyruvate</name>
        <dbReference type="ChEBI" id="CHEBI:15361"/>
    </ligand>
</feature>
<comment type="similarity">
    <text evidence="1 3">Belongs to the DapA family.</text>
</comment>
<dbReference type="KEGG" id="lem:LEN_1172"/>
<keyword evidence="2 3" id="KW-0456">Lyase</keyword>
<dbReference type="CDD" id="cd00408">
    <property type="entry name" value="DHDPS-like"/>
    <property type="match status" value="1"/>
</dbReference>
<dbReference type="RefSeq" id="WP_096377011.1">
    <property type="nucleotide sequence ID" value="NZ_AP014940.1"/>
</dbReference>
<dbReference type="InterPro" id="IPR013785">
    <property type="entry name" value="Aldolase_TIM"/>
</dbReference>
<evidence type="ECO:0000256" key="4">
    <source>
        <dbReference type="PIRSR" id="PIRSR001365-1"/>
    </source>
</evidence>
<dbReference type="InterPro" id="IPR002220">
    <property type="entry name" value="DapA-like"/>
</dbReference>
<dbReference type="Gene3D" id="3.20.20.70">
    <property type="entry name" value="Aldolase class I"/>
    <property type="match status" value="1"/>
</dbReference>
<protein>
    <submittedName>
        <fullName evidence="6">4-hydroxy-tetrahydrodipicolinate synthase</fullName>
        <ecNumber evidence="6">4.3.3.7</ecNumber>
    </submittedName>
</protein>
<dbReference type="PRINTS" id="PR00146">
    <property type="entry name" value="DHPICSNTHASE"/>
</dbReference>
<dbReference type="GO" id="GO:0005829">
    <property type="term" value="C:cytosol"/>
    <property type="evidence" value="ECO:0007669"/>
    <property type="project" value="TreeGrafter"/>
</dbReference>
<dbReference type="EC" id="4.3.3.7" evidence="6"/>
<proteinExistence type="inferred from homology"/>
<evidence type="ECO:0000256" key="2">
    <source>
        <dbReference type="ARBA" id="ARBA00023239"/>
    </source>
</evidence>
<evidence type="ECO:0000256" key="5">
    <source>
        <dbReference type="PIRSR" id="PIRSR001365-2"/>
    </source>
</evidence>
<evidence type="ECO:0000313" key="7">
    <source>
        <dbReference type="Proteomes" id="UP000218824"/>
    </source>
</evidence>
<dbReference type="GO" id="GO:0008840">
    <property type="term" value="F:4-hydroxy-tetrahydrodipicolinate synthase activity"/>
    <property type="evidence" value="ECO:0007669"/>
    <property type="project" value="UniProtKB-EC"/>
</dbReference>
<dbReference type="GeneID" id="83063050"/>
<dbReference type="SUPFAM" id="SSF51569">
    <property type="entry name" value="Aldolase"/>
    <property type="match status" value="1"/>
</dbReference>
<dbReference type="PIRSF" id="PIRSF001365">
    <property type="entry name" value="DHDPS"/>
    <property type="match status" value="1"/>
</dbReference>
<accession>A0AAU9ADN6</accession>
<reference evidence="6 7" key="1">
    <citation type="journal article" date="2017" name="DNA Res.">
        <title>Complete genome sequence and expression profile of the commercial lytic enzyme producer Lysobacter enzymogenes M497-1.</title>
        <authorList>
            <person name="Takami H."/>
            <person name="Toyoda A."/>
            <person name="Uchiyama I."/>
            <person name="Itoh T."/>
            <person name="Takaki Y."/>
            <person name="Arai W."/>
            <person name="Nishi S."/>
            <person name="Kawai M."/>
            <person name="Shinya K."/>
            <person name="Ikeda H."/>
        </authorList>
    </citation>
    <scope>NUCLEOTIDE SEQUENCE [LARGE SCALE GENOMIC DNA]</scope>
    <source>
        <strain evidence="6 7">M497-1</strain>
    </source>
</reference>